<proteinExistence type="predicted"/>
<organism evidence="1 2">
    <name type="scientific">Mycena rosella</name>
    <name type="common">Pink bonnet</name>
    <name type="synonym">Agaricus rosellus</name>
    <dbReference type="NCBI Taxonomy" id="1033263"/>
    <lineage>
        <taxon>Eukaryota</taxon>
        <taxon>Fungi</taxon>
        <taxon>Dikarya</taxon>
        <taxon>Basidiomycota</taxon>
        <taxon>Agaricomycotina</taxon>
        <taxon>Agaricomycetes</taxon>
        <taxon>Agaricomycetidae</taxon>
        <taxon>Agaricales</taxon>
        <taxon>Marasmiineae</taxon>
        <taxon>Mycenaceae</taxon>
        <taxon>Mycena</taxon>
    </lineage>
</organism>
<dbReference type="GO" id="GO:0003676">
    <property type="term" value="F:nucleic acid binding"/>
    <property type="evidence" value="ECO:0007669"/>
    <property type="project" value="InterPro"/>
</dbReference>
<evidence type="ECO:0000313" key="1">
    <source>
        <dbReference type="EMBL" id="KAJ7677661.1"/>
    </source>
</evidence>
<accession>A0AAD7GCG0</accession>
<dbReference type="SUPFAM" id="SSF53098">
    <property type="entry name" value="Ribonuclease H-like"/>
    <property type="match status" value="1"/>
</dbReference>
<sequence>MPPTEPVDLVAIDHTLGMELILPVYAPPWAQPLPVTMIIPSKSEALDVLQLYLQDPTWLKSTWFTEGSLLDRRAGGAAVRVENDVQCEVVMIPLGDGQVTEGEIEGVISGTARALEDDFDRALMISDSQAGLQGITSTAARSGQFRAIKYDQLIRAAMQ</sequence>
<protein>
    <submittedName>
        <fullName evidence="1">Uncharacterized protein</fullName>
    </submittedName>
</protein>
<dbReference type="InterPro" id="IPR036397">
    <property type="entry name" value="RNaseH_sf"/>
</dbReference>
<keyword evidence="2" id="KW-1185">Reference proteome</keyword>
<evidence type="ECO:0000313" key="2">
    <source>
        <dbReference type="Proteomes" id="UP001221757"/>
    </source>
</evidence>
<name>A0AAD7GCG0_MYCRO</name>
<dbReference type="Gene3D" id="3.30.420.10">
    <property type="entry name" value="Ribonuclease H-like superfamily/Ribonuclease H"/>
    <property type="match status" value="1"/>
</dbReference>
<dbReference type="InterPro" id="IPR012337">
    <property type="entry name" value="RNaseH-like_sf"/>
</dbReference>
<reference evidence="1" key="1">
    <citation type="submission" date="2023-03" db="EMBL/GenBank/DDBJ databases">
        <title>Massive genome expansion in bonnet fungi (Mycena s.s.) driven by repeated elements and novel gene families across ecological guilds.</title>
        <authorList>
            <consortium name="Lawrence Berkeley National Laboratory"/>
            <person name="Harder C.B."/>
            <person name="Miyauchi S."/>
            <person name="Viragh M."/>
            <person name="Kuo A."/>
            <person name="Thoen E."/>
            <person name="Andreopoulos B."/>
            <person name="Lu D."/>
            <person name="Skrede I."/>
            <person name="Drula E."/>
            <person name="Henrissat B."/>
            <person name="Morin E."/>
            <person name="Kohler A."/>
            <person name="Barry K."/>
            <person name="LaButti K."/>
            <person name="Morin E."/>
            <person name="Salamov A."/>
            <person name="Lipzen A."/>
            <person name="Mereny Z."/>
            <person name="Hegedus B."/>
            <person name="Baldrian P."/>
            <person name="Stursova M."/>
            <person name="Weitz H."/>
            <person name="Taylor A."/>
            <person name="Grigoriev I.V."/>
            <person name="Nagy L.G."/>
            <person name="Martin F."/>
            <person name="Kauserud H."/>
        </authorList>
    </citation>
    <scope>NUCLEOTIDE SEQUENCE</scope>
    <source>
        <strain evidence="1">CBHHK067</strain>
    </source>
</reference>
<dbReference type="AlphaFoldDB" id="A0AAD7GCG0"/>
<dbReference type="EMBL" id="JARKIE010000136">
    <property type="protein sequence ID" value="KAJ7677661.1"/>
    <property type="molecule type" value="Genomic_DNA"/>
</dbReference>
<dbReference type="Proteomes" id="UP001221757">
    <property type="component" value="Unassembled WGS sequence"/>
</dbReference>
<gene>
    <name evidence="1" type="ORF">B0H17DRAFT_1206931</name>
</gene>
<comment type="caution">
    <text evidence="1">The sequence shown here is derived from an EMBL/GenBank/DDBJ whole genome shotgun (WGS) entry which is preliminary data.</text>
</comment>